<evidence type="ECO:0000313" key="1">
    <source>
        <dbReference type="EMBL" id="EDM04008.1"/>
    </source>
</evidence>
<accession>A6HDA3</accession>
<dbReference type="AlphaFoldDB" id="A6HDA3"/>
<name>A6HDA3_RAT</name>
<organism evidence="1 2">
    <name type="scientific">Rattus norvegicus</name>
    <name type="common">Rat</name>
    <dbReference type="NCBI Taxonomy" id="10116"/>
    <lineage>
        <taxon>Eukaryota</taxon>
        <taxon>Metazoa</taxon>
        <taxon>Chordata</taxon>
        <taxon>Craniata</taxon>
        <taxon>Vertebrata</taxon>
        <taxon>Euteleostomi</taxon>
        <taxon>Mammalia</taxon>
        <taxon>Eutheria</taxon>
        <taxon>Euarchontoglires</taxon>
        <taxon>Glires</taxon>
        <taxon>Rodentia</taxon>
        <taxon>Myomorpha</taxon>
        <taxon>Muroidea</taxon>
        <taxon>Muridae</taxon>
        <taxon>Murinae</taxon>
        <taxon>Rattus</taxon>
    </lineage>
</organism>
<dbReference type="EMBL" id="CH473948">
    <property type="protein sequence ID" value="EDM04008.1"/>
    <property type="molecule type" value="Genomic_DNA"/>
</dbReference>
<dbReference type="Proteomes" id="UP000234681">
    <property type="component" value="Chromosome 10"/>
</dbReference>
<evidence type="ECO:0000313" key="2">
    <source>
        <dbReference type="Proteomes" id="UP000234681"/>
    </source>
</evidence>
<proteinExistence type="predicted"/>
<protein>
    <submittedName>
        <fullName evidence="1">RCG33443</fullName>
    </submittedName>
</protein>
<gene>
    <name evidence="1" type="ORF">rCG_33443</name>
</gene>
<reference evidence="1 2" key="1">
    <citation type="submission" date="2005-07" db="EMBL/GenBank/DDBJ databases">
        <authorList>
            <person name="Mural R.J."/>
            <person name="Li P.W."/>
            <person name="Adams M.D."/>
            <person name="Amanatides P.G."/>
            <person name="Baden-Tillson H."/>
            <person name="Barnstead M."/>
            <person name="Chin S.H."/>
            <person name="Dew I."/>
            <person name="Evans C.A."/>
            <person name="Ferriera S."/>
            <person name="Flanigan M."/>
            <person name="Fosler C."/>
            <person name="Glodek A."/>
            <person name="Gu Z."/>
            <person name="Holt R.A."/>
            <person name="Jennings D."/>
            <person name="Kraft C.L."/>
            <person name="Lu F."/>
            <person name="Nguyen T."/>
            <person name="Nusskern D.R."/>
            <person name="Pfannkoch C.M."/>
            <person name="Sitter C."/>
            <person name="Sutton G.G."/>
            <person name="Venter J.C."/>
            <person name="Wang Z."/>
            <person name="Woodage T."/>
            <person name="Zheng X.H."/>
            <person name="Zhong F."/>
        </authorList>
    </citation>
    <scope>NUCLEOTIDE SEQUENCE [LARGE SCALE GENOMIC DNA]</scope>
    <source>
        <strain>BN</strain>
        <strain evidence="2">Sprague-Dawley</strain>
    </source>
</reference>
<sequence length="33" mass="3854">MSWRNAQQLRASTILRRVQSSIPSKHMVAHNHL</sequence>